<evidence type="ECO:0000256" key="2">
    <source>
        <dbReference type="ARBA" id="ARBA00023125"/>
    </source>
</evidence>
<organism evidence="5 6">
    <name type="scientific">Bradyrhizobium lablabi</name>
    <dbReference type="NCBI Taxonomy" id="722472"/>
    <lineage>
        <taxon>Bacteria</taxon>
        <taxon>Pseudomonadati</taxon>
        <taxon>Pseudomonadota</taxon>
        <taxon>Alphaproteobacteria</taxon>
        <taxon>Hyphomicrobiales</taxon>
        <taxon>Nitrobacteraceae</taxon>
        <taxon>Bradyrhizobium</taxon>
    </lineage>
</organism>
<accession>A0A1M6UBD7</accession>
<evidence type="ECO:0000256" key="1">
    <source>
        <dbReference type="ARBA" id="ARBA00023015"/>
    </source>
</evidence>
<proteinExistence type="predicted"/>
<evidence type="ECO:0000313" key="5">
    <source>
        <dbReference type="EMBL" id="SEC43710.1"/>
    </source>
</evidence>
<dbReference type="Pfam" id="PF00196">
    <property type="entry name" value="GerE"/>
    <property type="match status" value="1"/>
</dbReference>
<dbReference type="SUPFAM" id="SSF46894">
    <property type="entry name" value="C-terminal effector domain of the bipartite response regulators"/>
    <property type="match status" value="1"/>
</dbReference>
<dbReference type="RefSeq" id="WP_074817225.1">
    <property type="nucleotide sequence ID" value="NZ_FNTI01000001.1"/>
</dbReference>
<evidence type="ECO:0000313" key="6">
    <source>
        <dbReference type="Proteomes" id="UP000183208"/>
    </source>
</evidence>
<dbReference type="OrthoDB" id="3170288at2"/>
<dbReference type="EMBL" id="FNTI01000001">
    <property type="protein sequence ID" value="SEC43710.1"/>
    <property type="molecule type" value="Genomic_DNA"/>
</dbReference>
<dbReference type="InterPro" id="IPR000792">
    <property type="entry name" value="Tscrpt_reg_LuxR_C"/>
</dbReference>
<dbReference type="AlphaFoldDB" id="A0A1M6UBD7"/>
<dbReference type="Gene3D" id="1.10.10.10">
    <property type="entry name" value="Winged helix-like DNA-binding domain superfamily/Winged helix DNA-binding domain"/>
    <property type="match status" value="1"/>
</dbReference>
<dbReference type="Proteomes" id="UP000183208">
    <property type="component" value="Unassembled WGS sequence"/>
</dbReference>
<dbReference type="InterPro" id="IPR005143">
    <property type="entry name" value="TF_LuxR_autoind-bd_dom"/>
</dbReference>
<gene>
    <name evidence="5" type="ORF">SAMN05444171_1408</name>
</gene>
<dbReference type="PRINTS" id="PR00038">
    <property type="entry name" value="HTHLUXR"/>
</dbReference>
<dbReference type="SMART" id="SM00421">
    <property type="entry name" value="HTH_LUXR"/>
    <property type="match status" value="1"/>
</dbReference>
<dbReference type="InterPro" id="IPR036388">
    <property type="entry name" value="WH-like_DNA-bd_sf"/>
</dbReference>
<evidence type="ECO:0000259" key="4">
    <source>
        <dbReference type="PROSITE" id="PS50043"/>
    </source>
</evidence>
<dbReference type="PANTHER" id="PTHR44688">
    <property type="entry name" value="DNA-BINDING TRANSCRIPTIONAL ACTIVATOR DEVR_DOSR"/>
    <property type="match status" value="1"/>
</dbReference>
<dbReference type="PROSITE" id="PS50043">
    <property type="entry name" value="HTH_LUXR_2"/>
    <property type="match status" value="1"/>
</dbReference>
<keyword evidence="2" id="KW-0238">DNA-binding</keyword>
<dbReference type="CDD" id="cd06170">
    <property type="entry name" value="LuxR_C_like"/>
    <property type="match status" value="1"/>
</dbReference>
<dbReference type="GO" id="GO:0006355">
    <property type="term" value="P:regulation of DNA-templated transcription"/>
    <property type="evidence" value="ECO:0007669"/>
    <property type="project" value="InterPro"/>
</dbReference>
<keyword evidence="3" id="KW-0804">Transcription</keyword>
<dbReference type="PROSITE" id="PS00622">
    <property type="entry name" value="HTH_LUXR_1"/>
    <property type="match status" value="1"/>
</dbReference>
<dbReference type="InterPro" id="IPR016032">
    <property type="entry name" value="Sig_transdc_resp-reg_C-effctor"/>
</dbReference>
<protein>
    <submittedName>
        <fullName evidence="5">LuxR family transcriptional regulator, quorum sensing-dependent transcriptional regulator/LuxR family transcriptional regulator, quorum-sensing system regulator CciR</fullName>
    </submittedName>
</protein>
<dbReference type="Pfam" id="PF03472">
    <property type="entry name" value="Autoind_bind"/>
    <property type="match status" value="1"/>
</dbReference>
<dbReference type="PANTHER" id="PTHR44688:SF16">
    <property type="entry name" value="DNA-BINDING TRANSCRIPTIONAL ACTIVATOR DEVR_DOSR"/>
    <property type="match status" value="1"/>
</dbReference>
<dbReference type="InterPro" id="IPR036693">
    <property type="entry name" value="TF_LuxR_autoind-bd_dom_sf"/>
</dbReference>
<dbReference type="GO" id="GO:0003677">
    <property type="term" value="F:DNA binding"/>
    <property type="evidence" value="ECO:0007669"/>
    <property type="project" value="UniProtKB-KW"/>
</dbReference>
<reference evidence="5 6" key="1">
    <citation type="submission" date="2016-10" db="EMBL/GenBank/DDBJ databases">
        <authorList>
            <person name="de Groot N.N."/>
        </authorList>
    </citation>
    <scope>NUCLEOTIDE SEQUENCE [LARGE SCALE GENOMIC DNA]</scope>
    <source>
        <strain evidence="5 6">GAS522</strain>
    </source>
</reference>
<dbReference type="SUPFAM" id="SSF75516">
    <property type="entry name" value="Pheromone-binding domain of LuxR-like quorum-sensing transcription factors"/>
    <property type="match status" value="1"/>
</dbReference>
<feature type="domain" description="HTH luxR-type" evidence="4">
    <location>
        <begin position="167"/>
        <end position="232"/>
    </location>
</feature>
<name>A0A1M6UBD7_9BRAD</name>
<evidence type="ECO:0000256" key="3">
    <source>
        <dbReference type="ARBA" id="ARBA00023163"/>
    </source>
</evidence>
<dbReference type="Gene3D" id="3.30.450.80">
    <property type="entry name" value="Transcription factor LuxR-like, autoinducer-binding domain"/>
    <property type="match status" value="1"/>
</dbReference>
<sequence>MQNRAAQFVDTVSRHLTAGCVLEAMASALNDIGIDCFCMNLLATPKQKFEEVILASKLPSDWINLYKEKAYSEDDPSQRHSKRVVRPYDWKDAPYDSEREPRALEVVHRASDFGIGTGFVVPIPGSAGNIGNVWMGGYKFQILNRHKPSLHLMALYAFAHVQRLNGTAKQNVKLSDREREILTWIAAGKSVIEIGEILTLSDRTVEWHVQRSIAKLDARTRTNAVAIALRDGAIAF</sequence>
<keyword evidence="1" id="KW-0805">Transcription regulation</keyword>